<dbReference type="FunFam" id="3.40.50.2000:FF:000078">
    <property type="entry name" value="Glycosyltransferase"/>
    <property type="match status" value="1"/>
</dbReference>
<evidence type="ECO:0000256" key="1">
    <source>
        <dbReference type="ARBA" id="ARBA00009995"/>
    </source>
</evidence>
<dbReference type="Proteomes" id="UP000237000">
    <property type="component" value="Unassembled WGS sequence"/>
</dbReference>
<evidence type="ECO:0000256" key="4">
    <source>
        <dbReference type="RuleBase" id="RU003718"/>
    </source>
</evidence>
<reference evidence="8" key="1">
    <citation type="submission" date="2016-06" db="EMBL/GenBank/DDBJ databases">
        <title>Parallel loss of symbiosis genes in relatives of nitrogen-fixing non-legume Parasponia.</title>
        <authorList>
            <person name="Van Velzen R."/>
            <person name="Holmer R."/>
            <person name="Bu F."/>
            <person name="Rutten L."/>
            <person name="Van Zeijl A."/>
            <person name="Liu W."/>
            <person name="Santuari L."/>
            <person name="Cao Q."/>
            <person name="Sharma T."/>
            <person name="Shen D."/>
            <person name="Roswanjaya Y."/>
            <person name="Wardhani T."/>
            <person name="Kalhor M.S."/>
            <person name="Jansen J."/>
            <person name="Van den Hoogen J."/>
            <person name="Gungor B."/>
            <person name="Hartog M."/>
            <person name="Hontelez J."/>
            <person name="Verver J."/>
            <person name="Yang W.-C."/>
            <person name="Schijlen E."/>
            <person name="Repin R."/>
            <person name="Schilthuizen M."/>
            <person name="Schranz E."/>
            <person name="Heidstra R."/>
            <person name="Miyata K."/>
            <person name="Fedorova E."/>
            <person name="Kohlen W."/>
            <person name="Bisseling T."/>
            <person name="Smit S."/>
            <person name="Geurts R."/>
        </authorList>
    </citation>
    <scope>NUCLEOTIDE SEQUENCE [LARGE SCALE GENOMIC DNA]</scope>
    <source>
        <strain evidence="8">cv. RG33-2</strain>
    </source>
</reference>
<dbReference type="InterPro" id="IPR058980">
    <property type="entry name" value="Glyco_transf_N"/>
</dbReference>
<evidence type="ECO:0000256" key="5">
    <source>
        <dbReference type="RuleBase" id="RU362057"/>
    </source>
</evidence>
<dbReference type="Pfam" id="PF26168">
    <property type="entry name" value="Glyco_transf_N"/>
    <property type="match status" value="1"/>
</dbReference>
<dbReference type="GO" id="GO:0080044">
    <property type="term" value="F:quercetin 7-O-glucosyltransferase activity"/>
    <property type="evidence" value="ECO:0007669"/>
    <property type="project" value="TreeGrafter"/>
</dbReference>
<dbReference type="Pfam" id="PF00201">
    <property type="entry name" value="UDPGT"/>
    <property type="match status" value="1"/>
</dbReference>
<dbReference type="EMBL" id="JXTC01000390">
    <property type="protein sequence ID" value="PON58079.1"/>
    <property type="molecule type" value="Genomic_DNA"/>
</dbReference>
<dbReference type="OrthoDB" id="5835829at2759"/>
<dbReference type="CDD" id="cd03784">
    <property type="entry name" value="GT1_Gtf-like"/>
    <property type="match status" value="1"/>
</dbReference>
<name>A0A2P5CAJ8_TREOI</name>
<dbReference type="PANTHER" id="PTHR11926">
    <property type="entry name" value="GLUCOSYL/GLUCURONOSYL TRANSFERASES"/>
    <property type="match status" value="1"/>
</dbReference>
<dbReference type="EC" id="2.4.1.-" evidence="5"/>
<accession>A0A2P5CAJ8</accession>
<dbReference type="STRING" id="63057.A0A2P5CAJ8"/>
<keyword evidence="3 4" id="KW-0808">Transferase</keyword>
<dbReference type="InterPro" id="IPR002213">
    <property type="entry name" value="UDP_glucos_trans"/>
</dbReference>
<evidence type="ECO:0000256" key="2">
    <source>
        <dbReference type="ARBA" id="ARBA00022676"/>
    </source>
</evidence>
<organism evidence="7 8">
    <name type="scientific">Trema orientale</name>
    <name type="common">Charcoal tree</name>
    <name type="synonym">Celtis orientalis</name>
    <dbReference type="NCBI Taxonomy" id="63057"/>
    <lineage>
        <taxon>Eukaryota</taxon>
        <taxon>Viridiplantae</taxon>
        <taxon>Streptophyta</taxon>
        <taxon>Embryophyta</taxon>
        <taxon>Tracheophyta</taxon>
        <taxon>Spermatophyta</taxon>
        <taxon>Magnoliopsida</taxon>
        <taxon>eudicotyledons</taxon>
        <taxon>Gunneridae</taxon>
        <taxon>Pentapetalae</taxon>
        <taxon>rosids</taxon>
        <taxon>fabids</taxon>
        <taxon>Rosales</taxon>
        <taxon>Cannabaceae</taxon>
        <taxon>Trema</taxon>
    </lineage>
</organism>
<keyword evidence="2 4" id="KW-0328">Glycosyltransferase</keyword>
<evidence type="ECO:0000259" key="6">
    <source>
        <dbReference type="Pfam" id="PF26168"/>
    </source>
</evidence>
<comment type="caution">
    <text evidence="7">The sequence shown here is derived from an EMBL/GenBank/DDBJ whole genome shotgun (WGS) entry which is preliminary data.</text>
</comment>
<evidence type="ECO:0000313" key="7">
    <source>
        <dbReference type="EMBL" id="PON58079.1"/>
    </source>
</evidence>
<dbReference type="Gene3D" id="3.40.50.2000">
    <property type="entry name" value="Glycogen Phosphorylase B"/>
    <property type="match status" value="2"/>
</dbReference>
<keyword evidence="8" id="KW-1185">Reference proteome</keyword>
<dbReference type="InParanoid" id="A0A2P5CAJ8"/>
<protein>
    <recommendedName>
        <fullName evidence="5">Glycosyltransferase</fullName>
        <ecNumber evidence="5">2.4.1.-</ecNumber>
    </recommendedName>
</protein>
<dbReference type="PANTHER" id="PTHR11926:SF986">
    <property type="entry name" value="UDP-GLYCOSYLTRANSFERASE 84A1"/>
    <property type="match status" value="1"/>
</dbReference>
<evidence type="ECO:0000256" key="3">
    <source>
        <dbReference type="ARBA" id="ARBA00022679"/>
    </source>
</evidence>
<dbReference type="FunCoup" id="A0A2P5CAJ8">
    <property type="interactions" value="290"/>
</dbReference>
<dbReference type="FunFam" id="3.40.50.2000:FF:000101">
    <property type="entry name" value="Glycosyltransferase"/>
    <property type="match status" value="1"/>
</dbReference>
<dbReference type="GO" id="GO:0080043">
    <property type="term" value="F:quercetin 3-O-glucosyltransferase activity"/>
    <property type="evidence" value="ECO:0007669"/>
    <property type="project" value="TreeGrafter"/>
</dbReference>
<comment type="similarity">
    <text evidence="1 4">Belongs to the UDP-glycosyltransferase family.</text>
</comment>
<gene>
    <name evidence="7" type="ORF">TorRG33x02_292140</name>
</gene>
<dbReference type="InterPro" id="IPR035595">
    <property type="entry name" value="UDP_glycos_trans_CS"/>
</dbReference>
<dbReference type="PROSITE" id="PS00375">
    <property type="entry name" value="UDPGT"/>
    <property type="match status" value="1"/>
</dbReference>
<dbReference type="SUPFAM" id="SSF53756">
    <property type="entry name" value="UDP-Glycosyltransferase/glycogen phosphorylase"/>
    <property type="match status" value="1"/>
</dbReference>
<sequence>MGLETPFHVLLVSFPAQGHVNPLLRLGKRLAAKGLLVTFSTTEIFGREMGKASNDITDEPTPVGDGFIRFEFFKDGIPEDHPQRPSLDFFFPQLELAGRESLPELIKKQSDEGRPVSCLVNNPFIPWVCDVAEELGIPCATLWIQSCALFASFYHYSHRTVPFPSEAEPDIDVRLPGMPVLKHDEISSFLHPSTPYKALANALLGQFKNLSKSFCVLADTFEELERDIIKEVSKFCPVKSVGPLFKDPQAPNDSANKKADDNDDCIEWLDSKPPLTVVYISFGTIVYLKQEQVDEIAHALLNSGVTFLWVMKPPPAFLGKKLHVLPDGFLERAGDRAKVVKWSPQERVLAHPSVTCFMTHCGWNSTVESLTSGVPVLTFPRWGDQVTNAKFLVDVFGVGVRLSRGEAEDRVVPRDDIEKCLIEATEGEKAAELRRNALKWKSAAEEAVVEGGSSDQNIRDFIEEIGKKSSVDQRQD</sequence>
<dbReference type="AlphaFoldDB" id="A0A2P5CAJ8"/>
<proteinExistence type="inferred from homology"/>
<feature type="domain" description="Glycosyltransferase N-terminal" evidence="6">
    <location>
        <begin position="9"/>
        <end position="48"/>
    </location>
</feature>
<evidence type="ECO:0000313" key="8">
    <source>
        <dbReference type="Proteomes" id="UP000237000"/>
    </source>
</evidence>